<organism evidence="3 4">
    <name type="scientific">Bacteroides eggerthii</name>
    <dbReference type="NCBI Taxonomy" id="28111"/>
    <lineage>
        <taxon>Bacteria</taxon>
        <taxon>Pseudomonadati</taxon>
        <taxon>Bacteroidota</taxon>
        <taxon>Bacteroidia</taxon>
        <taxon>Bacteroidales</taxon>
        <taxon>Bacteroidaceae</taxon>
        <taxon>Bacteroides</taxon>
    </lineage>
</organism>
<sequence length="448" mass="51948">MQIKNKLRNLFCSKQKAKDNVPPSQTNIFIDMVKVEGGSFVMGQGPGAGQSQYGNMVELSDFEMSKTPVTQELWKIVMGEDSPSYFKSPKRPVVNVSWYDCQSFIYRLNQLTGLYYRLPTEAEWEYAASGGRLSKKYIYAGSDQLDDVAWHSKLKGVQAMTHTVGCKKPNELGLYDMTGNIWEWCLDHSKTYSNIYCKNPIGTVIDDVCFAIRGGSWKAEWFSIAKKRYAIRHRNNKSIDYQNDDCGFRLVRPISNPLNGINIKEFDFFDTIYFPILKNIGLEMHLSYDKRYYIGIIPWSDLKRLDEQQIKHLIQLTLMSQDYDEINYHVESNLKTLIAPFRYNKMNLYRTLNTIVEYLNPTIKEEPISSNQNSNDSYQIRSQSKPNPDIASAIRTLLKEFIYTYNMCFDFPAAQELTAFNLSNNQDVVVLRFCQNEDLYKIASKKNR</sequence>
<dbReference type="Gene3D" id="3.90.1580.10">
    <property type="entry name" value="paralog of FGE (formylglycine-generating enzyme)"/>
    <property type="match status" value="1"/>
</dbReference>
<feature type="region of interest" description="Disordered" evidence="1">
    <location>
        <begin position="366"/>
        <end position="386"/>
    </location>
</feature>
<dbReference type="Pfam" id="PF03781">
    <property type="entry name" value="FGE-sulfatase"/>
    <property type="match status" value="1"/>
</dbReference>
<keyword evidence="4" id="KW-1185">Reference proteome</keyword>
<dbReference type="InterPro" id="IPR005532">
    <property type="entry name" value="SUMF_dom"/>
</dbReference>
<dbReference type="Proteomes" id="UP001228403">
    <property type="component" value="Unassembled WGS sequence"/>
</dbReference>
<evidence type="ECO:0000259" key="2">
    <source>
        <dbReference type="Pfam" id="PF03781"/>
    </source>
</evidence>
<proteinExistence type="predicted"/>
<dbReference type="SUPFAM" id="SSF56436">
    <property type="entry name" value="C-type lectin-like"/>
    <property type="match status" value="1"/>
</dbReference>
<protein>
    <submittedName>
        <fullName evidence="3">SUMF1/EgtB/PvdO family nonheme iron enzyme</fullName>
    </submittedName>
</protein>
<evidence type="ECO:0000313" key="3">
    <source>
        <dbReference type="EMBL" id="MDM8146760.1"/>
    </source>
</evidence>
<evidence type="ECO:0000313" key="4">
    <source>
        <dbReference type="Proteomes" id="UP001228403"/>
    </source>
</evidence>
<dbReference type="InterPro" id="IPR016187">
    <property type="entry name" value="CTDL_fold"/>
</dbReference>
<dbReference type="PANTHER" id="PTHR23150:SF19">
    <property type="entry name" value="FORMYLGLYCINE-GENERATING ENZYME"/>
    <property type="match status" value="1"/>
</dbReference>
<dbReference type="InterPro" id="IPR051043">
    <property type="entry name" value="Sulfatase_Mod_Factor_Kinase"/>
</dbReference>
<gene>
    <name evidence="3" type="ORF">QUW02_12670</name>
</gene>
<accession>A0ABT7U8E8</accession>
<name>A0ABT7U8E8_9BACE</name>
<dbReference type="PANTHER" id="PTHR23150">
    <property type="entry name" value="SULFATASE MODIFYING FACTOR 1, 2"/>
    <property type="match status" value="1"/>
</dbReference>
<reference evidence="3 4" key="1">
    <citation type="submission" date="2023-06" db="EMBL/GenBank/DDBJ databases">
        <authorList>
            <person name="Zeman M."/>
            <person name="Kubasova T."/>
            <person name="Jahodarova E."/>
            <person name="Nykrynova M."/>
            <person name="Rychlik I."/>
        </authorList>
    </citation>
    <scope>NUCLEOTIDE SEQUENCE [LARGE SCALE GENOMIC DNA]</scope>
    <source>
        <strain evidence="3 4">ET4</strain>
    </source>
</reference>
<dbReference type="InterPro" id="IPR042095">
    <property type="entry name" value="SUMF_sf"/>
</dbReference>
<feature type="compositionally biased region" description="Polar residues" evidence="1">
    <location>
        <begin position="368"/>
        <end position="386"/>
    </location>
</feature>
<reference evidence="4" key="2">
    <citation type="submission" date="2023-07" db="EMBL/GenBank/DDBJ databases">
        <title>Identification and characterization of horizontal gene transfer across gut microbiota members of farm animals based on homology search.</title>
        <authorList>
            <person name="Schwarzerova J."/>
            <person name="Nykrynova M."/>
            <person name="Jureckova K."/>
            <person name="Cejkova D."/>
            <person name="Rychlik I."/>
        </authorList>
    </citation>
    <scope>NUCLEOTIDE SEQUENCE [LARGE SCALE GENOMIC DNA]</scope>
    <source>
        <strain evidence="4">ET4</strain>
    </source>
</reference>
<comment type="caution">
    <text evidence="3">The sequence shown here is derived from an EMBL/GenBank/DDBJ whole genome shotgun (WGS) entry which is preliminary data.</text>
</comment>
<dbReference type="EMBL" id="JAUDCF010000049">
    <property type="protein sequence ID" value="MDM8146760.1"/>
    <property type="molecule type" value="Genomic_DNA"/>
</dbReference>
<feature type="domain" description="Sulfatase-modifying factor enzyme-like" evidence="2">
    <location>
        <begin position="31"/>
        <end position="252"/>
    </location>
</feature>
<evidence type="ECO:0000256" key="1">
    <source>
        <dbReference type="SAM" id="MobiDB-lite"/>
    </source>
</evidence>